<comment type="function">
    <text evidence="13">Acts as a negative regulator of G1 to S cell cycle phase progression by inhibiting cyclin-dependent kinases. Inhibitory effects are additive with GADD45 proteins but also occur in the absence of GADD45 proteins. Acts as a repressor of the orphan nuclear receptor NR4A1 by inhibiting AB domain-mediated transcriptional activity. May be involved in the hormone-mediated regulation of NR4A1 transcriptional activity. May play a role in mitochondrial protein synthesis.</text>
</comment>
<protein>
    <recommendedName>
        <fullName evidence="11">Large ribosomal subunit protein mL64</fullName>
    </recommendedName>
    <alternativeName>
        <fullName evidence="10">39S ribosomal protein L59, mitochondrial</fullName>
    </alternativeName>
    <alternativeName>
        <fullName evidence="12">Growth arrest and DNA damage-inducible proteins-interacting protein 1</fullName>
    </alternativeName>
</protein>
<evidence type="ECO:0000256" key="13">
    <source>
        <dbReference type="ARBA" id="ARBA00060144"/>
    </source>
</evidence>
<keyword evidence="16" id="KW-1185">Reference proteome</keyword>
<reference evidence="15" key="2">
    <citation type="submission" date="2021-01" db="UniProtKB">
        <authorList>
            <consortium name="EnsemblMetazoa"/>
        </authorList>
    </citation>
    <scope>IDENTIFICATION</scope>
</reference>
<accession>A0A7M7PM21</accession>
<evidence type="ECO:0000256" key="3">
    <source>
        <dbReference type="ARBA" id="ARBA00005421"/>
    </source>
</evidence>
<evidence type="ECO:0000256" key="7">
    <source>
        <dbReference type="ARBA" id="ARBA00023242"/>
    </source>
</evidence>
<dbReference type="GeneID" id="593548"/>
<dbReference type="GO" id="GO:0005634">
    <property type="term" value="C:nucleus"/>
    <property type="evidence" value="ECO:0007669"/>
    <property type="project" value="UniProtKB-SubCell"/>
</dbReference>
<dbReference type="Gene3D" id="6.10.280.120">
    <property type="entry name" value="Growth arrest and DNA-damage-inducible proteins-interacting protein 1"/>
    <property type="match status" value="1"/>
</dbReference>
<dbReference type="InterPro" id="IPR018472">
    <property type="entry name" value="Ribosomal_mL64"/>
</dbReference>
<evidence type="ECO:0000256" key="6">
    <source>
        <dbReference type="ARBA" id="ARBA00023128"/>
    </source>
</evidence>
<evidence type="ECO:0000256" key="5">
    <source>
        <dbReference type="ARBA" id="ARBA00023054"/>
    </source>
</evidence>
<keyword evidence="8" id="KW-0687">Ribonucleoprotein</keyword>
<dbReference type="GO" id="GO:1990904">
    <property type="term" value="C:ribonucleoprotein complex"/>
    <property type="evidence" value="ECO:0007669"/>
    <property type="project" value="UniProtKB-KW"/>
</dbReference>
<evidence type="ECO:0000313" key="16">
    <source>
        <dbReference type="Proteomes" id="UP000007110"/>
    </source>
</evidence>
<feature type="region of interest" description="Disordered" evidence="14">
    <location>
        <begin position="217"/>
        <end position="236"/>
    </location>
</feature>
<dbReference type="KEGG" id="spu:593548"/>
<dbReference type="Pfam" id="PF10147">
    <property type="entry name" value="CR6_interact"/>
    <property type="match status" value="1"/>
</dbReference>
<dbReference type="EnsemblMetazoa" id="XM_030996888">
    <property type="protein sequence ID" value="XP_030852748"/>
    <property type="gene ID" value="LOC593548"/>
</dbReference>
<evidence type="ECO:0000256" key="4">
    <source>
        <dbReference type="ARBA" id="ARBA00022980"/>
    </source>
</evidence>
<evidence type="ECO:0000256" key="1">
    <source>
        <dbReference type="ARBA" id="ARBA00004123"/>
    </source>
</evidence>
<evidence type="ECO:0000256" key="14">
    <source>
        <dbReference type="SAM" id="MobiDB-lite"/>
    </source>
</evidence>
<dbReference type="OMA" id="DHRDPKF"/>
<keyword evidence="7" id="KW-0539">Nucleus</keyword>
<reference evidence="16" key="1">
    <citation type="submission" date="2015-02" db="EMBL/GenBank/DDBJ databases">
        <title>Genome sequencing for Strongylocentrotus purpuratus.</title>
        <authorList>
            <person name="Murali S."/>
            <person name="Liu Y."/>
            <person name="Vee V."/>
            <person name="English A."/>
            <person name="Wang M."/>
            <person name="Skinner E."/>
            <person name="Han Y."/>
            <person name="Muzny D.M."/>
            <person name="Worley K.C."/>
            <person name="Gibbs R.A."/>
        </authorList>
    </citation>
    <scope>NUCLEOTIDE SEQUENCE</scope>
</reference>
<evidence type="ECO:0000256" key="11">
    <source>
        <dbReference type="ARBA" id="ARBA00035184"/>
    </source>
</evidence>
<dbReference type="InterPro" id="IPR043035">
    <property type="entry name" value="Ribosomal_mL64_sf"/>
</dbReference>
<keyword evidence="4" id="KW-0689">Ribosomal protein</keyword>
<dbReference type="PANTHER" id="PTHR31761">
    <property type="entry name" value="GROWTH ARREST AND DNA DAMAGE-INDUCIBLE PROTEINS-INTERACTING PROTEIN 1 GADD45GIP1"/>
    <property type="match status" value="1"/>
</dbReference>
<evidence type="ECO:0000256" key="9">
    <source>
        <dbReference type="ARBA" id="ARBA00023306"/>
    </source>
</evidence>
<feature type="compositionally biased region" description="Basic residues" evidence="14">
    <location>
        <begin position="224"/>
        <end position="236"/>
    </location>
</feature>
<evidence type="ECO:0000256" key="12">
    <source>
        <dbReference type="ARBA" id="ARBA00035485"/>
    </source>
</evidence>
<organism evidence="15 16">
    <name type="scientific">Strongylocentrotus purpuratus</name>
    <name type="common">Purple sea urchin</name>
    <dbReference type="NCBI Taxonomy" id="7668"/>
    <lineage>
        <taxon>Eukaryota</taxon>
        <taxon>Metazoa</taxon>
        <taxon>Echinodermata</taxon>
        <taxon>Eleutherozoa</taxon>
        <taxon>Echinozoa</taxon>
        <taxon>Echinoidea</taxon>
        <taxon>Euechinoidea</taxon>
        <taxon>Echinacea</taxon>
        <taxon>Camarodonta</taxon>
        <taxon>Echinidea</taxon>
        <taxon>Strongylocentrotidae</taxon>
        <taxon>Strongylocentrotus</taxon>
    </lineage>
</organism>
<name>A0A7M7PM21_STRPU</name>
<dbReference type="OrthoDB" id="6247992at2759"/>
<sequence>MATSMAVVRQYLPRTCERLSVLQLPRIRHGENSLLVKMCGVRQLPFRQYSDKVLEGMGEFEEAEDQLDLSLLDQPAVRTPPRDRAWQRTRWWHAKQYAAMGKASGVDPAIMWPTKSELSKLIKEEKEYFPSLRAMQAEVAAEKQAADLERLKREKLIAGNMAKMPKMIEDYWQKVEEERAKRREQKEKRNRLLALAKEKLGYAVDPRSPRFKQMVEDMEAEEKKKRKELKKRGIKV</sequence>
<evidence type="ECO:0000313" key="15">
    <source>
        <dbReference type="EnsemblMetazoa" id="XP_030852748"/>
    </source>
</evidence>
<comment type="similarity">
    <text evidence="3">Belongs to the mitochondrion-specific ribosomal protein mL64 family.</text>
</comment>
<dbReference type="RefSeq" id="XP_030852748.1">
    <property type="nucleotide sequence ID" value="XM_030996888.1"/>
</dbReference>
<dbReference type="PANTHER" id="PTHR31761:SF1">
    <property type="entry name" value="LARGE RIBOSOMAL SUBUNIT PROTEIN ML64"/>
    <property type="match status" value="1"/>
</dbReference>
<dbReference type="Proteomes" id="UP000007110">
    <property type="component" value="Unassembled WGS sequence"/>
</dbReference>
<dbReference type="InParanoid" id="A0A7M7PM21"/>
<dbReference type="CTD" id="90480"/>
<dbReference type="GO" id="GO:0005840">
    <property type="term" value="C:ribosome"/>
    <property type="evidence" value="ECO:0007669"/>
    <property type="project" value="UniProtKB-KW"/>
</dbReference>
<keyword evidence="6" id="KW-0496">Mitochondrion</keyword>
<evidence type="ECO:0000256" key="10">
    <source>
        <dbReference type="ARBA" id="ARBA00030700"/>
    </source>
</evidence>
<keyword evidence="9" id="KW-0131">Cell cycle</keyword>
<dbReference type="GO" id="GO:0005739">
    <property type="term" value="C:mitochondrion"/>
    <property type="evidence" value="ECO:0000318"/>
    <property type="project" value="GO_Central"/>
</dbReference>
<evidence type="ECO:0000256" key="8">
    <source>
        <dbReference type="ARBA" id="ARBA00023274"/>
    </source>
</evidence>
<keyword evidence="5" id="KW-0175">Coiled coil</keyword>
<evidence type="ECO:0000256" key="2">
    <source>
        <dbReference type="ARBA" id="ARBA00004173"/>
    </source>
</evidence>
<proteinExistence type="inferred from homology"/>
<dbReference type="AlphaFoldDB" id="A0A7M7PM21"/>
<comment type="subcellular location">
    <subcellularLocation>
        <location evidence="2">Mitochondrion</location>
    </subcellularLocation>
    <subcellularLocation>
        <location evidence="1">Nucleus</location>
    </subcellularLocation>
</comment>